<gene>
    <name evidence="7" type="ORF">Pcinc_013654</name>
</gene>
<feature type="signal peptide" evidence="5">
    <location>
        <begin position="1"/>
        <end position="20"/>
    </location>
</feature>
<dbReference type="PROSITE" id="PS50041">
    <property type="entry name" value="C_TYPE_LECTIN_2"/>
    <property type="match status" value="1"/>
</dbReference>
<dbReference type="Proteomes" id="UP001286313">
    <property type="component" value="Unassembled WGS sequence"/>
</dbReference>
<dbReference type="GO" id="GO:0005615">
    <property type="term" value="C:extracellular space"/>
    <property type="evidence" value="ECO:0007669"/>
    <property type="project" value="TreeGrafter"/>
</dbReference>
<dbReference type="AlphaFoldDB" id="A0AAE1FYG9"/>
<reference evidence="7" key="1">
    <citation type="submission" date="2023-10" db="EMBL/GenBank/DDBJ databases">
        <title>Genome assemblies of two species of porcelain crab, Petrolisthes cinctipes and Petrolisthes manimaculis (Anomura: Porcellanidae).</title>
        <authorList>
            <person name="Angst P."/>
        </authorList>
    </citation>
    <scope>NUCLEOTIDE SEQUENCE</scope>
    <source>
        <strain evidence="7">PB745_01</strain>
        <tissue evidence="7">Gill</tissue>
    </source>
</reference>
<feature type="domain" description="C-type lectin" evidence="6">
    <location>
        <begin position="111"/>
        <end position="239"/>
    </location>
</feature>
<keyword evidence="3 5" id="KW-0732">Signal</keyword>
<evidence type="ECO:0000256" key="2">
    <source>
        <dbReference type="ARBA" id="ARBA00022525"/>
    </source>
</evidence>
<accession>A0AAE1FYG9</accession>
<name>A0AAE1FYG9_PETCI</name>
<dbReference type="Pfam" id="PF00059">
    <property type="entry name" value="Lectin_C"/>
    <property type="match status" value="1"/>
</dbReference>
<evidence type="ECO:0000256" key="4">
    <source>
        <dbReference type="ARBA" id="ARBA00022734"/>
    </source>
</evidence>
<dbReference type="Gene3D" id="3.10.100.10">
    <property type="entry name" value="Mannose-Binding Protein A, subunit A"/>
    <property type="match status" value="1"/>
</dbReference>
<keyword evidence="4" id="KW-0430">Lectin</keyword>
<feature type="chain" id="PRO_5042228711" description="C-type lectin domain-containing protein" evidence="5">
    <location>
        <begin position="21"/>
        <end position="240"/>
    </location>
</feature>
<evidence type="ECO:0000256" key="1">
    <source>
        <dbReference type="ARBA" id="ARBA00004613"/>
    </source>
</evidence>
<dbReference type="InterPro" id="IPR051663">
    <property type="entry name" value="CLec_Tetranectin-domain"/>
</dbReference>
<dbReference type="InterPro" id="IPR016187">
    <property type="entry name" value="CTDL_fold"/>
</dbReference>
<comment type="subcellular location">
    <subcellularLocation>
        <location evidence="1">Secreted</location>
    </subcellularLocation>
</comment>
<comment type="caution">
    <text evidence="7">The sequence shown here is derived from an EMBL/GenBank/DDBJ whole genome shotgun (WGS) entry which is preliminary data.</text>
</comment>
<evidence type="ECO:0000313" key="7">
    <source>
        <dbReference type="EMBL" id="KAK3881930.1"/>
    </source>
</evidence>
<organism evidence="7 8">
    <name type="scientific">Petrolisthes cinctipes</name>
    <name type="common">Flat porcelain crab</name>
    <dbReference type="NCBI Taxonomy" id="88211"/>
    <lineage>
        <taxon>Eukaryota</taxon>
        <taxon>Metazoa</taxon>
        <taxon>Ecdysozoa</taxon>
        <taxon>Arthropoda</taxon>
        <taxon>Crustacea</taxon>
        <taxon>Multicrustacea</taxon>
        <taxon>Malacostraca</taxon>
        <taxon>Eumalacostraca</taxon>
        <taxon>Eucarida</taxon>
        <taxon>Decapoda</taxon>
        <taxon>Pleocyemata</taxon>
        <taxon>Anomura</taxon>
        <taxon>Galatheoidea</taxon>
        <taxon>Porcellanidae</taxon>
        <taxon>Petrolisthes</taxon>
    </lineage>
</organism>
<keyword evidence="8" id="KW-1185">Reference proteome</keyword>
<protein>
    <recommendedName>
        <fullName evidence="6">C-type lectin domain-containing protein</fullName>
    </recommendedName>
</protein>
<evidence type="ECO:0000256" key="5">
    <source>
        <dbReference type="SAM" id="SignalP"/>
    </source>
</evidence>
<dbReference type="EMBL" id="JAWQEG010001160">
    <property type="protein sequence ID" value="KAK3881930.1"/>
    <property type="molecule type" value="Genomic_DNA"/>
</dbReference>
<evidence type="ECO:0000256" key="3">
    <source>
        <dbReference type="ARBA" id="ARBA00022729"/>
    </source>
</evidence>
<keyword evidence="2" id="KW-0964">Secreted</keyword>
<dbReference type="SUPFAM" id="SSF56436">
    <property type="entry name" value="C-type lectin-like"/>
    <property type="match status" value="1"/>
</dbReference>
<dbReference type="GO" id="GO:0030246">
    <property type="term" value="F:carbohydrate binding"/>
    <property type="evidence" value="ECO:0007669"/>
    <property type="project" value="UniProtKB-KW"/>
</dbReference>
<dbReference type="GO" id="GO:0008083">
    <property type="term" value="F:growth factor activity"/>
    <property type="evidence" value="ECO:0007669"/>
    <property type="project" value="TreeGrafter"/>
</dbReference>
<evidence type="ECO:0000313" key="8">
    <source>
        <dbReference type="Proteomes" id="UP001286313"/>
    </source>
</evidence>
<dbReference type="InterPro" id="IPR001304">
    <property type="entry name" value="C-type_lectin-like"/>
</dbReference>
<dbReference type="PANTHER" id="PTHR22799">
    <property type="entry name" value="TETRANECTIN-RELATED"/>
    <property type="match status" value="1"/>
</dbReference>
<dbReference type="CDD" id="cd00037">
    <property type="entry name" value="CLECT"/>
    <property type="match status" value="1"/>
</dbReference>
<evidence type="ECO:0000259" key="6">
    <source>
        <dbReference type="PROSITE" id="PS50041"/>
    </source>
</evidence>
<dbReference type="PANTHER" id="PTHR22799:SF1">
    <property type="entry name" value="C-TYPE LECTIN DOMAIN FAMILY 11 MEMBER A"/>
    <property type="match status" value="1"/>
</dbReference>
<dbReference type="InterPro" id="IPR016186">
    <property type="entry name" value="C-type_lectin-like/link_sf"/>
</dbReference>
<dbReference type="SMART" id="SM00034">
    <property type="entry name" value="CLECT"/>
    <property type="match status" value="1"/>
</dbReference>
<sequence>MTSSLKVAILILGFLCPCSADITSRGPPSDVNSLTREVNELEENLAVNQLAILHLLNRDPSELNNERMSTMESEVQEELRHLREVVEEFTTLREDLITLKNFVYVGKFFHHEGKDFYVNREQKLSWTDSRRWCQVRGSDLAQPTGDLISFMQRVHHLVLPFVGSASHEAVWMGASDIASEGQWFWLSGTQLPNNFPWDGIQPDNGGGNEDCLEIAYKRDGTNVFYNDHVCTYPRHFVCEL</sequence>
<proteinExistence type="predicted"/>